<accession>A0AAE1JCK7</accession>
<dbReference type="PANTHER" id="PTHR33625">
    <property type="entry name" value="OS08G0179900 PROTEIN"/>
    <property type="match status" value="1"/>
</dbReference>
<proteinExistence type="predicted"/>
<organism evidence="2 3">
    <name type="scientific">Acacia crassicarpa</name>
    <name type="common">northern wattle</name>
    <dbReference type="NCBI Taxonomy" id="499986"/>
    <lineage>
        <taxon>Eukaryota</taxon>
        <taxon>Viridiplantae</taxon>
        <taxon>Streptophyta</taxon>
        <taxon>Embryophyta</taxon>
        <taxon>Tracheophyta</taxon>
        <taxon>Spermatophyta</taxon>
        <taxon>Magnoliopsida</taxon>
        <taxon>eudicotyledons</taxon>
        <taxon>Gunneridae</taxon>
        <taxon>Pentapetalae</taxon>
        <taxon>rosids</taxon>
        <taxon>fabids</taxon>
        <taxon>Fabales</taxon>
        <taxon>Fabaceae</taxon>
        <taxon>Caesalpinioideae</taxon>
        <taxon>mimosoid clade</taxon>
        <taxon>Acacieae</taxon>
        <taxon>Acacia</taxon>
    </lineage>
</organism>
<protein>
    <submittedName>
        <fullName evidence="2">Uncharacterized protein</fullName>
    </submittedName>
</protein>
<dbReference type="EMBL" id="JAWXYG010000007">
    <property type="protein sequence ID" value="KAK4267891.1"/>
    <property type="molecule type" value="Genomic_DNA"/>
</dbReference>
<dbReference type="Proteomes" id="UP001293593">
    <property type="component" value="Unassembled WGS sequence"/>
</dbReference>
<dbReference type="PANTHER" id="PTHR33625:SF2">
    <property type="entry name" value="POST-SET DOMAIN-CONTAINING PROTEIN"/>
    <property type="match status" value="1"/>
</dbReference>
<sequence>MGGGTMHVGSSVPQPRSSPIVISPSSSLNNKLPVSTDNGVPFSQSSSACCCFCHSEIGRKLEIANGNEENRSSGCLRSYVFDAVPSQSEVEDALVALQSFLKAVTSEALQKNSGTFHSSILLSQGFNRLYDAYQLLISDPSIKRLVTSLSSDKTVWDAIMNVLNQNLQSLPNSGEVRRPQIPHKPEVSIDILSWILEIIKGKVMELIENFQSLVNLLFESHKIEKSALKGQEVEGKVRSSMLLSVVILLIVILARVQSL</sequence>
<reference evidence="2" key="1">
    <citation type="submission" date="2023-10" db="EMBL/GenBank/DDBJ databases">
        <title>Chromosome-level genome of the transformable northern wattle, Acacia crassicarpa.</title>
        <authorList>
            <person name="Massaro I."/>
            <person name="Sinha N.R."/>
            <person name="Poethig S."/>
            <person name="Leichty A.R."/>
        </authorList>
    </citation>
    <scope>NUCLEOTIDE SEQUENCE</scope>
    <source>
        <strain evidence="2">Acra3RX</strain>
        <tissue evidence="2">Leaf</tissue>
    </source>
</reference>
<dbReference type="AlphaFoldDB" id="A0AAE1JCK7"/>
<evidence type="ECO:0000256" key="1">
    <source>
        <dbReference type="SAM" id="MobiDB-lite"/>
    </source>
</evidence>
<evidence type="ECO:0000313" key="2">
    <source>
        <dbReference type="EMBL" id="KAK4267891.1"/>
    </source>
</evidence>
<gene>
    <name evidence="2" type="ORF">QN277_024615</name>
</gene>
<comment type="caution">
    <text evidence="2">The sequence shown here is derived from an EMBL/GenBank/DDBJ whole genome shotgun (WGS) entry which is preliminary data.</text>
</comment>
<name>A0AAE1JCK7_9FABA</name>
<feature type="region of interest" description="Disordered" evidence="1">
    <location>
        <begin position="1"/>
        <end position="24"/>
    </location>
</feature>
<feature type="compositionally biased region" description="Low complexity" evidence="1">
    <location>
        <begin position="10"/>
        <end position="24"/>
    </location>
</feature>
<keyword evidence="3" id="KW-1185">Reference proteome</keyword>
<evidence type="ECO:0000313" key="3">
    <source>
        <dbReference type="Proteomes" id="UP001293593"/>
    </source>
</evidence>